<evidence type="ECO:0000256" key="1">
    <source>
        <dbReference type="ARBA" id="ARBA00004127"/>
    </source>
</evidence>
<comment type="similarity">
    <text evidence="5">Belongs to the complex I subunit 2 family.</text>
</comment>
<dbReference type="GO" id="GO:0008137">
    <property type="term" value="F:NADH dehydrogenase (ubiquinone) activity"/>
    <property type="evidence" value="ECO:0007669"/>
    <property type="project" value="InterPro"/>
</dbReference>
<comment type="catalytic activity">
    <reaction evidence="5">
        <text>a quinone + NADH + 5 H(+)(in) = a quinol + NAD(+) + 4 H(+)(out)</text>
        <dbReference type="Rhea" id="RHEA:57888"/>
        <dbReference type="ChEBI" id="CHEBI:15378"/>
        <dbReference type="ChEBI" id="CHEBI:24646"/>
        <dbReference type="ChEBI" id="CHEBI:57540"/>
        <dbReference type="ChEBI" id="CHEBI:57945"/>
        <dbReference type="ChEBI" id="CHEBI:132124"/>
    </reaction>
</comment>
<feature type="transmembrane region" description="Helical" evidence="5">
    <location>
        <begin position="255"/>
        <end position="278"/>
    </location>
</feature>
<comment type="subcellular location">
    <subcellularLocation>
        <location evidence="5">Cell membrane</location>
        <topology evidence="5">Multi-pass membrane protein</topology>
    </subcellularLocation>
    <subcellularLocation>
        <location evidence="1">Endomembrane system</location>
        <topology evidence="1">Multi-pass membrane protein</topology>
    </subcellularLocation>
    <subcellularLocation>
        <location evidence="6">Membrane</location>
        <topology evidence="6">Multi-pass membrane protein</topology>
    </subcellularLocation>
</comment>
<keyword evidence="5" id="KW-0813">Transport</keyword>
<reference evidence="9" key="1">
    <citation type="submission" date="2017-02" db="EMBL/GenBank/DDBJ databases">
        <authorList>
            <person name="Varghese N."/>
            <person name="Submissions S."/>
        </authorList>
    </citation>
    <scope>NUCLEOTIDE SEQUENCE [LARGE SCALE GENOMIC DNA]</scope>
    <source>
        <strain evidence="9">DSM 22385</strain>
    </source>
</reference>
<protein>
    <recommendedName>
        <fullName evidence="5">NADH-quinone oxidoreductase subunit N</fullName>
        <ecNumber evidence="5">7.1.1.-</ecNumber>
    </recommendedName>
    <alternativeName>
        <fullName evidence="5">NADH dehydrogenase I subunit N</fullName>
    </alternativeName>
    <alternativeName>
        <fullName evidence="5">NDH-1 subunit N</fullName>
    </alternativeName>
</protein>
<dbReference type="GO" id="GO:0048038">
    <property type="term" value="F:quinone binding"/>
    <property type="evidence" value="ECO:0007669"/>
    <property type="project" value="UniProtKB-KW"/>
</dbReference>
<feature type="transmembrane region" description="Helical" evidence="5">
    <location>
        <begin position="50"/>
        <end position="70"/>
    </location>
</feature>
<feature type="transmembrane region" description="Helical" evidence="5">
    <location>
        <begin position="429"/>
        <end position="452"/>
    </location>
</feature>
<dbReference type="RefSeq" id="WP_079700697.1">
    <property type="nucleotide sequence ID" value="NZ_FUYR01000001.1"/>
</dbReference>
<keyword evidence="5" id="KW-0874">Quinone</keyword>
<feature type="transmembrane region" description="Helical" evidence="5">
    <location>
        <begin position="176"/>
        <end position="197"/>
    </location>
</feature>
<feature type="transmembrane region" description="Helical" evidence="5">
    <location>
        <begin position="143"/>
        <end position="164"/>
    </location>
</feature>
<feature type="transmembrane region" description="Helical" evidence="5">
    <location>
        <begin position="477"/>
        <end position="497"/>
    </location>
</feature>
<keyword evidence="5" id="KW-0520">NAD</keyword>
<feature type="transmembrane region" description="Helical" evidence="5">
    <location>
        <begin position="22"/>
        <end position="43"/>
    </location>
</feature>
<dbReference type="AlphaFoldDB" id="A0A1T5A197"/>
<keyword evidence="3 5" id="KW-1133">Transmembrane helix</keyword>
<comment type="subunit">
    <text evidence="5">NDH-1 is composed of 14 different subunits. Subunits NuoA, H, J, K, L, M, N constitute the membrane sector of the complex.</text>
</comment>
<evidence type="ECO:0000256" key="6">
    <source>
        <dbReference type="RuleBase" id="RU000320"/>
    </source>
</evidence>
<organism evidence="8 9">
    <name type="scientific">Daejeonella lutea</name>
    <dbReference type="NCBI Taxonomy" id="572036"/>
    <lineage>
        <taxon>Bacteria</taxon>
        <taxon>Pseudomonadati</taxon>
        <taxon>Bacteroidota</taxon>
        <taxon>Sphingobacteriia</taxon>
        <taxon>Sphingobacteriales</taxon>
        <taxon>Sphingobacteriaceae</taxon>
        <taxon>Daejeonella</taxon>
    </lineage>
</organism>
<dbReference type="InterPro" id="IPR001750">
    <property type="entry name" value="ND/Mrp_TM"/>
</dbReference>
<feature type="transmembrane region" description="Helical" evidence="5">
    <location>
        <begin position="217"/>
        <end position="243"/>
    </location>
</feature>
<proteinExistence type="inferred from homology"/>
<name>A0A1T5A197_9SPHI</name>
<gene>
    <name evidence="5" type="primary">nuoN</name>
    <name evidence="8" type="ORF">SAMN05661099_0190</name>
</gene>
<keyword evidence="2 5" id="KW-0812">Transmembrane</keyword>
<dbReference type="PANTHER" id="PTHR22773">
    <property type="entry name" value="NADH DEHYDROGENASE"/>
    <property type="match status" value="1"/>
</dbReference>
<dbReference type="GO" id="GO:0005886">
    <property type="term" value="C:plasma membrane"/>
    <property type="evidence" value="ECO:0007669"/>
    <property type="project" value="UniProtKB-SubCell"/>
</dbReference>
<dbReference type="GO" id="GO:0012505">
    <property type="term" value="C:endomembrane system"/>
    <property type="evidence" value="ECO:0007669"/>
    <property type="project" value="UniProtKB-SubCell"/>
</dbReference>
<sequence>MMKDFIPYISISLNETINSLSFFYPEFALGLGFLLVILSDLFFAKKFPQLPAFVALLSTLFAGVLSFNMLKQSPVQLFGGMIVQDHLSTLFKLIFCFISILFVLFVRYHKDLQSSNKGTGDLFSILMAVQLGLNLMVMSENLLMVYLSLEMVSVGSYLMVGYLSNSPKQSEAAMKYALFGAVCSAFMLYGMSLIYSFSGSLDLFSAQFVSFLSTTPFFSWGPALIMMLIGVAFKLSLVPFHFWAPDVYQGAPTPVTAFLSTAPKIAGFGILIRLLAPFQPLSLSGIDNSMFSLTGVLAVTAIASMIVGNFGAIWQNNVKRMLAYSSIGHTGFMLMGLFIFSVSGFKAIVFYMVIYSIMNMAAFMIVDEVEEKTGKQDIDEYKGLGKSFSLLMIAMVVVLVSLTGLPPTAGFTAKFLIFSAAIEAYNSSGSGLIMTLIIVGALSTVVSLFYYFRIPLNAFLRKSDDPIIAFKNSPKSYISMFLVFLLLFFIIFPSAILGHL</sequence>
<dbReference type="OrthoDB" id="9811718at2"/>
<dbReference type="EC" id="7.1.1.-" evidence="5"/>
<evidence type="ECO:0000313" key="8">
    <source>
        <dbReference type="EMBL" id="SKB28706.1"/>
    </source>
</evidence>
<comment type="function">
    <text evidence="5">NDH-1 shuttles electrons from NADH, via FMN and iron-sulfur (Fe-S) centers, to quinones in the respiratory chain. The immediate electron acceptor for the enzyme in this species is believed to be a menaquinone. Couples the redox reaction to proton translocation (for every two electrons transferred, four hydrogen ions are translocated across the cytoplasmic membrane), and thus conserves the redox energy in a proton gradient.</text>
</comment>
<dbReference type="InterPro" id="IPR010096">
    <property type="entry name" value="NADH-Q_OxRdtase_suN/2"/>
</dbReference>
<keyword evidence="5" id="KW-1003">Cell membrane</keyword>
<evidence type="ECO:0000256" key="5">
    <source>
        <dbReference type="HAMAP-Rule" id="MF_00445"/>
    </source>
</evidence>
<evidence type="ECO:0000256" key="4">
    <source>
        <dbReference type="ARBA" id="ARBA00023136"/>
    </source>
</evidence>
<feature type="transmembrane region" description="Helical" evidence="5">
    <location>
        <begin position="387"/>
        <end position="409"/>
    </location>
</feature>
<evidence type="ECO:0000256" key="2">
    <source>
        <dbReference type="ARBA" id="ARBA00022692"/>
    </source>
</evidence>
<keyword evidence="5" id="KW-1278">Translocase</keyword>
<feature type="transmembrane region" description="Helical" evidence="5">
    <location>
        <begin position="290"/>
        <end position="314"/>
    </location>
</feature>
<feature type="domain" description="NADH:quinone oxidoreductase/Mrp antiporter transmembrane" evidence="7">
    <location>
        <begin position="139"/>
        <end position="430"/>
    </location>
</feature>
<dbReference type="HAMAP" id="MF_00445">
    <property type="entry name" value="NDH1_NuoN_1"/>
    <property type="match status" value="1"/>
</dbReference>
<feature type="transmembrane region" description="Helical" evidence="5">
    <location>
        <begin position="348"/>
        <end position="366"/>
    </location>
</feature>
<dbReference type="GO" id="GO:0050136">
    <property type="term" value="F:NADH dehydrogenase (quinone) (non-electrogenic) activity"/>
    <property type="evidence" value="ECO:0007669"/>
    <property type="project" value="UniProtKB-UniRule"/>
</dbReference>
<dbReference type="EMBL" id="FUYR01000001">
    <property type="protein sequence ID" value="SKB28706.1"/>
    <property type="molecule type" value="Genomic_DNA"/>
</dbReference>
<keyword evidence="9" id="KW-1185">Reference proteome</keyword>
<dbReference type="Pfam" id="PF00361">
    <property type="entry name" value="Proton_antipo_M"/>
    <property type="match status" value="1"/>
</dbReference>
<evidence type="ECO:0000256" key="3">
    <source>
        <dbReference type="ARBA" id="ARBA00022989"/>
    </source>
</evidence>
<evidence type="ECO:0000313" key="9">
    <source>
        <dbReference type="Proteomes" id="UP000189981"/>
    </source>
</evidence>
<keyword evidence="4 5" id="KW-0472">Membrane</keyword>
<dbReference type="Proteomes" id="UP000189981">
    <property type="component" value="Unassembled WGS sequence"/>
</dbReference>
<feature type="transmembrane region" description="Helical" evidence="5">
    <location>
        <begin position="321"/>
        <end position="342"/>
    </location>
</feature>
<accession>A0A1T5A197</accession>
<dbReference type="GO" id="GO:0042773">
    <property type="term" value="P:ATP synthesis coupled electron transport"/>
    <property type="evidence" value="ECO:0007669"/>
    <property type="project" value="InterPro"/>
</dbReference>
<feature type="transmembrane region" description="Helical" evidence="5">
    <location>
        <begin position="90"/>
        <end position="108"/>
    </location>
</feature>
<dbReference type="NCBIfam" id="TIGR01770">
    <property type="entry name" value="NDH_I_N"/>
    <property type="match status" value="1"/>
</dbReference>
<evidence type="ECO:0000259" key="7">
    <source>
        <dbReference type="Pfam" id="PF00361"/>
    </source>
</evidence>
<dbReference type="STRING" id="572036.SAMN05661099_0190"/>